<keyword evidence="5" id="KW-0539">Nucleus</keyword>
<comment type="caution">
    <text evidence="7">The sequence shown here is derived from an EMBL/GenBank/DDBJ whole genome shotgun (WGS) entry which is preliminary data.</text>
</comment>
<evidence type="ECO:0000256" key="4">
    <source>
        <dbReference type="ARBA" id="ARBA00023163"/>
    </source>
</evidence>
<dbReference type="PRINTS" id="PR00404">
    <property type="entry name" value="MADSDOMAIN"/>
</dbReference>
<evidence type="ECO:0000259" key="6">
    <source>
        <dbReference type="PROSITE" id="PS50066"/>
    </source>
</evidence>
<dbReference type="CDD" id="cd00266">
    <property type="entry name" value="MADS_SRF_like"/>
    <property type="match status" value="1"/>
</dbReference>
<evidence type="ECO:0000256" key="3">
    <source>
        <dbReference type="ARBA" id="ARBA00023125"/>
    </source>
</evidence>
<evidence type="ECO:0000256" key="2">
    <source>
        <dbReference type="ARBA" id="ARBA00023015"/>
    </source>
</evidence>
<evidence type="ECO:0000256" key="5">
    <source>
        <dbReference type="ARBA" id="ARBA00023242"/>
    </source>
</evidence>
<dbReference type="PROSITE" id="PS50066">
    <property type="entry name" value="MADS_BOX_2"/>
    <property type="match status" value="1"/>
</dbReference>
<keyword evidence="3" id="KW-0238">DNA-binding</keyword>
<name>A0ABS8S2D0_DATST</name>
<evidence type="ECO:0000313" key="8">
    <source>
        <dbReference type="Proteomes" id="UP000823775"/>
    </source>
</evidence>
<evidence type="ECO:0000256" key="1">
    <source>
        <dbReference type="ARBA" id="ARBA00004123"/>
    </source>
</evidence>
<keyword evidence="2" id="KW-0805">Transcription regulation</keyword>
<protein>
    <recommendedName>
        <fullName evidence="6">MADS-box domain-containing protein</fullName>
    </recommendedName>
</protein>
<dbReference type="Proteomes" id="UP000823775">
    <property type="component" value="Unassembled WGS sequence"/>
</dbReference>
<dbReference type="InterPro" id="IPR002100">
    <property type="entry name" value="TF_MADSbox"/>
</dbReference>
<sequence length="278" mass="30936">MTRKKMRFALIESTTERKASYKKRHQGFLKKAHELSTLCDVEIAIVIYSPYHDEPKAFPNHDAAINTLTKFRELTTLEQSENMMTQEEFTKQRIKKMEKQLQKISEAIKVKAYEEGSTSNASQPIIEAMIPNGTNSEGPRTPMLAPTSAPVSVVPLMAPLPVPGGINSEGPRDTLLVSVKNPILLVRPTTVSMVLSIPPAQVLQPMFHLAAPLRIPSQIILGVDPSWVPPSSLSFSQIFSPVVPQIYPPIPQQMSLRKAPESPLQCLQQQGLLQYLHQ</sequence>
<accession>A0ABS8S2D0</accession>
<dbReference type="PANTHER" id="PTHR11945:SF676">
    <property type="entry name" value="MADS-BOX DOMAIN-CONTAINING PROTEIN"/>
    <property type="match status" value="1"/>
</dbReference>
<dbReference type="InterPro" id="IPR036879">
    <property type="entry name" value="TF_MADSbox_sf"/>
</dbReference>
<dbReference type="Gene3D" id="3.40.1810.10">
    <property type="entry name" value="Transcription factor, MADS-box"/>
    <property type="match status" value="1"/>
</dbReference>
<reference evidence="7 8" key="1">
    <citation type="journal article" date="2021" name="BMC Genomics">
        <title>Datura genome reveals duplications of psychoactive alkaloid biosynthetic genes and high mutation rate following tissue culture.</title>
        <authorList>
            <person name="Rajewski A."/>
            <person name="Carter-House D."/>
            <person name="Stajich J."/>
            <person name="Litt A."/>
        </authorList>
    </citation>
    <scope>NUCLEOTIDE SEQUENCE [LARGE SCALE GENOMIC DNA]</scope>
    <source>
        <strain evidence="7">AR-01</strain>
    </source>
</reference>
<dbReference type="Pfam" id="PF00319">
    <property type="entry name" value="SRF-TF"/>
    <property type="match status" value="1"/>
</dbReference>
<keyword evidence="4" id="KW-0804">Transcription</keyword>
<organism evidence="7 8">
    <name type="scientific">Datura stramonium</name>
    <name type="common">Jimsonweed</name>
    <name type="synonym">Common thornapple</name>
    <dbReference type="NCBI Taxonomy" id="4076"/>
    <lineage>
        <taxon>Eukaryota</taxon>
        <taxon>Viridiplantae</taxon>
        <taxon>Streptophyta</taxon>
        <taxon>Embryophyta</taxon>
        <taxon>Tracheophyta</taxon>
        <taxon>Spermatophyta</taxon>
        <taxon>Magnoliopsida</taxon>
        <taxon>eudicotyledons</taxon>
        <taxon>Gunneridae</taxon>
        <taxon>Pentapetalae</taxon>
        <taxon>asterids</taxon>
        <taxon>lamiids</taxon>
        <taxon>Solanales</taxon>
        <taxon>Solanaceae</taxon>
        <taxon>Solanoideae</taxon>
        <taxon>Datureae</taxon>
        <taxon>Datura</taxon>
    </lineage>
</organism>
<dbReference type="InterPro" id="IPR033897">
    <property type="entry name" value="SRF-like_MADS-box"/>
</dbReference>
<dbReference type="SUPFAM" id="SSF55455">
    <property type="entry name" value="SRF-like"/>
    <property type="match status" value="1"/>
</dbReference>
<dbReference type="EMBL" id="JACEIK010000242">
    <property type="protein sequence ID" value="MCD7453199.1"/>
    <property type="molecule type" value="Genomic_DNA"/>
</dbReference>
<feature type="domain" description="MADS-box" evidence="6">
    <location>
        <begin position="1"/>
        <end position="49"/>
    </location>
</feature>
<evidence type="ECO:0000313" key="7">
    <source>
        <dbReference type="EMBL" id="MCD7453199.1"/>
    </source>
</evidence>
<comment type="subcellular location">
    <subcellularLocation>
        <location evidence="1">Nucleus</location>
    </subcellularLocation>
</comment>
<gene>
    <name evidence="7" type="ORF">HAX54_020004</name>
</gene>
<keyword evidence="8" id="KW-1185">Reference proteome</keyword>
<proteinExistence type="predicted"/>
<dbReference type="SMART" id="SM00432">
    <property type="entry name" value="MADS"/>
    <property type="match status" value="1"/>
</dbReference>
<dbReference type="PANTHER" id="PTHR11945">
    <property type="entry name" value="MADS BOX PROTEIN"/>
    <property type="match status" value="1"/>
</dbReference>